<keyword evidence="4" id="KW-0804">Transcription</keyword>
<gene>
    <name evidence="7" type="ORF">N7460_011886</name>
</gene>
<protein>
    <recommendedName>
        <fullName evidence="6">Xylanolytic transcriptional activator regulatory domain-containing protein</fullName>
    </recommendedName>
</protein>
<accession>A0AAD6I199</accession>
<dbReference type="InterPro" id="IPR007219">
    <property type="entry name" value="XnlR_reg_dom"/>
</dbReference>
<dbReference type="PANTHER" id="PTHR47338:SF16">
    <property type="entry name" value="TRANSCRIPTION FACTOR, PUTATIVE (AFU_ORTHOLOGUE AFUA_2G09360)-RELATED"/>
    <property type="match status" value="1"/>
</dbReference>
<reference evidence="7" key="2">
    <citation type="submission" date="2023-01" db="EMBL/GenBank/DDBJ databases">
        <authorList>
            <person name="Petersen C."/>
        </authorList>
    </citation>
    <scope>NUCLEOTIDE SEQUENCE</scope>
    <source>
        <strain evidence="7">IBT 15450</strain>
    </source>
</reference>
<sequence>MGIPSLFHKTSFLASLEDGSLPKILFFAVIGLSARFSTHPSLAAIHPWDRGRPYVREAEKLLDLHEVSLVTIQACILLAANVMADGEAMTECIYYGIACRIALLLDLPNRPAKTQVEQELNRRVWWSLITTDTWNSTSLSLPRAIPATKHAALPMCEIEFMTLDPNQLAQNAESEASQDLSVGRTPRPILAQFIGLNMILYEIHALNTSIATDDMGQGLLELNIRRLAGKLDAWLANLPLEMQYSEENEAQWVNFGLGSTFINLHLNYNNAGQLLFYISLGWNQGLPQDSLSQGASIEFLDRCKCHAASLCDLTWHAIQKPAISHFSLTVGHLIVVSSTIQIQTLLSSEHPEEISLAKSRLERNFMIITTLHKYWPVLSATSGRLRAFHNACMKYHEAAYRLDRWMLRFILGFQQPISERPENSSSSGRGLEPLDHLWIS</sequence>
<keyword evidence="2" id="KW-0479">Metal-binding</keyword>
<dbReference type="AlphaFoldDB" id="A0AAD6I199"/>
<evidence type="ECO:0000256" key="3">
    <source>
        <dbReference type="ARBA" id="ARBA00023015"/>
    </source>
</evidence>
<dbReference type="GO" id="GO:0003677">
    <property type="term" value="F:DNA binding"/>
    <property type="evidence" value="ECO:0007669"/>
    <property type="project" value="InterPro"/>
</dbReference>
<feature type="domain" description="Xylanolytic transcriptional activator regulatory" evidence="6">
    <location>
        <begin position="6"/>
        <end position="234"/>
    </location>
</feature>
<evidence type="ECO:0000256" key="2">
    <source>
        <dbReference type="ARBA" id="ARBA00022723"/>
    </source>
</evidence>
<evidence type="ECO:0000256" key="4">
    <source>
        <dbReference type="ARBA" id="ARBA00023163"/>
    </source>
</evidence>
<evidence type="ECO:0000313" key="8">
    <source>
        <dbReference type="Proteomes" id="UP001219568"/>
    </source>
</evidence>
<dbReference type="GO" id="GO:0008270">
    <property type="term" value="F:zinc ion binding"/>
    <property type="evidence" value="ECO:0007669"/>
    <property type="project" value="InterPro"/>
</dbReference>
<comment type="subcellular location">
    <subcellularLocation>
        <location evidence="1">Nucleus</location>
    </subcellularLocation>
</comment>
<dbReference type="CDD" id="cd12148">
    <property type="entry name" value="fungal_TF_MHR"/>
    <property type="match status" value="1"/>
</dbReference>
<dbReference type="EMBL" id="JAQJZL010000015">
    <property type="protein sequence ID" value="KAJ6027069.1"/>
    <property type="molecule type" value="Genomic_DNA"/>
</dbReference>
<comment type="caution">
    <text evidence="7">The sequence shown here is derived from an EMBL/GenBank/DDBJ whole genome shotgun (WGS) entry which is preliminary data.</text>
</comment>
<dbReference type="PANTHER" id="PTHR47338">
    <property type="entry name" value="ZN(II)2CYS6 TRANSCRIPTION FACTOR (EUROFUNG)-RELATED"/>
    <property type="match status" value="1"/>
</dbReference>
<evidence type="ECO:0000259" key="6">
    <source>
        <dbReference type="Pfam" id="PF04082"/>
    </source>
</evidence>
<dbReference type="GO" id="GO:0000981">
    <property type="term" value="F:DNA-binding transcription factor activity, RNA polymerase II-specific"/>
    <property type="evidence" value="ECO:0007669"/>
    <property type="project" value="InterPro"/>
</dbReference>
<dbReference type="Proteomes" id="UP001219568">
    <property type="component" value="Unassembled WGS sequence"/>
</dbReference>
<evidence type="ECO:0000256" key="5">
    <source>
        <dbReference type="ARBA" id="ARBA00023242"/>
    </source>
</evidence>
<dbReference type="GO" id="GO:0006351">
    <property type="term" value="P:DNA-templated transcription"/>
    <property type="evidence" value="ECO:0007669"/>
    <property type="project" value="InterPro"/>
</dbReference>
<keyword evidence="5" id="KW-0539">Nucleus</keyword>
<evidence type="ECO:0000313" key="7">
    <source>
        <dbReference type="EMBL" id="KAJ6027069.1"/>
    </source>
</evidence>
<reference evidence="7" key="1">
    <citation type="journal article" date="2023" name="IMA Fungus">
        <title>Comparative genomic study of the Penicillium genus elucidates a diverse pangenome and 15 lateral gene transfer events.</title>
        <authorList>
            <person name="Petersen C."/>
            <person name="Sorensen T."/>
            <person name="Nielsen M.R."/>
            <person name="Sondergaard T.E."/>
            <person name="Sorensen J.L."/>
            <person name="Fitzpatrick D.A."/>
            <person name="Frisvad J.C."/>
            <person name="Nielsen K.L."/>
        </authorList>
    </citation>
    <scope>NUCLEOTIDE SEQUENCE</scope>
    <source>
        <strain evidence="7">IBT 15450</strain>
    </source>
</reference>
<evidence type="ECO:0000256" key="1">
    <source>
        <dbReference type="ARBA" id="ARBA00004123"/>
    </source>
</evidence>
<dbReference type="InterPro" id="IPR050815">
    <property type="entry name" value="TF_fung"/>
</dbReference>
<name>A0AAD6I199_PENCN</name>
<organism evidence="7 8">
    <name type="scientific">Penicillium canescens</name>
    <dbReference type="NCBI Taxonomy" id="5083"/>
    <lineage>
        <taxon>Eukaryota</taxon>
        <taxon>Fungi</taxon>
        <taxon>Dikarya</taxon>
        <taxon>Ascomycota</taxon>
        <taxon>Pezizomycotina</taxon>
        <taxon>Eurotiomycetes</taxon>
        <taxon>Eurotiomycetidae</taxon>
        <taxon>Eurotiales</taxon>
        <taxon>Aspergillaceae</taxon>
        <taxon>Penicillium</taxon>
    </lineage>
</organism>
<dbReference type="GO" id="GO:0005634">
    <property type="term" value="C:nucleus"/>
    <property type="evidence" value="ECO:0007669"/>
    <property type="project" value="UniProtKB-SubCell"/>
</dbReference>
<keyword evidence="3" id="KW-0805">Transcription regulation</keyword>
<proteinExistence type="predicted"/>
<keyword evidence="8" id="KW-1185">Reference proteome</keyword>
<dbReference type="Pfam" id="PF04082">
    <property type="entry name" value="Fungal_trans"/>
    <property type="match status" value="1"/>
</dbReference>